<keyword evidence="1" id="KW-1133">Transmembrane helix</keyword>
<evidence type="ECO:0000256" key="1">
    <source>
        <dbReference type="SAM" id="Phobius"/>
    </source>
</evidence>
<sequence length="169" mass="18854">MTVFNDMQKEYPNRALIILGVSIGLTTVLDITGVFTNCWISDGQNCTGIVPFDSSGPVWLAATSWMMFISVGVAVVMIALYFVIVIEVLKLGYHITIRKRLIFIRLLAVLYLFLIVISILVFLPNVGSYKNSEMWNQAGWSCWLTIISIVGIGLVELFGQLVQRQCIAT</sequence>
<organism evidence="2 3">
    <name type="scientific">Caenorhabditis remanei</name>
    <name type="common">Caenorhabditis vulgaris</name>
    <dbReference type="NCBI Taxonomy" id="31234"/>
    <lineage>
        <taxon>Eukaryota</taxon>
        <taxon>Metazoa</taxon>
        <taxon>Ecdysozoa</taxon>
        <taxon>Nematoda</taxon>
        <taxon>Chromadorea</taxon>
        <taxon>Rhabditida</taxon>
        <taxon>Rhabditina</taxon>
        <taxon>Rhabditomorpha</taxon>
        <taxon>Rhabditoidea</taxon>
        <taxon>Rhabditidae</taxon>
        <taxon>Peloderinae</taxon>
        <taxon>Caenorhabditis</taxon>
    </lineage>
</organism>
<dbReference type="PANTHER" id="PTHR34151:SF1">
    <property type="entry name" value="CASP-LIKE PROTEIN-RELATED"/>
    <property type="match status" value="1"/>
</dbReference>
<proteinExistence type="predicted"/>
<dbReference type="CTD" id="78776226"/>
<evidence type="ECO:0000313" key="3">
    <source>
        <dbReference type="Proteomes" id="UP000483820"/>
    </source>
</evidence>
<gene>
    <name evidence="2" type="ORF">GCK72_016024</name>
</gene>
<dbReference type="PANTHER" id="PTHR34151">
    <property type="entry name" value="PROTEIN CBG24195"/>
    <property type="match status" value="1"/>
</dbReference>
<dbReference type="EMBL" id="WUAV01000004">
    <property type="protein sequence ID" value="KAF1759557.1"/>
    <property type="molecule type" value="Genomic_DNA"/>
</dbReference>
<protein>
    <recommendedName>
        <fullName evidence="4">G-protein coupled receptors family 1 profile domain-containing protein</fullName>
    </recommendedName>
</protein>
<dbReference type="Proteomes" id="UP000483820">
    <property type="component" value="Chromosome IV"/>
</dbReference>
<feature type="transmembrane region" description="Helical" evidence="1">
    <location>
        <begin position="65"/>
        <end position="89"/>
    </location>
</feature>
<comment type="caution">
    <text evidence="2">The sequence shown here is derived from an EMBL/GenBank/DDBJ whole genome shotgun (WGS) entry which is preliminary data.</text>
</comment>
<dbReference type="RefSeq" id="XP_053586041.1">
    <property type="nucleotide sequence ID" value="XM_053731269.1"/>
</dbReference>
<dbReference type="InterPro" id="IPR009545">
    <property type="entry name" value="Claudin-like"/>
</dbReference>
<evidence type="ECO:0000313" key="2">
    <source>
        <dbReference type="EMBL" id="KAF1759557.1"/>
    </source>
</evidence>
<keyword evidence="1" id="KW-0472">Membrane</keyword>
<feature type="transmembrane region" description="Helical" evidence="1">
    <location>
        <begin position="101"/>
        <end position="123"/>
    </location>
</feature>
<dbReference type="KEGG" id="crq:GCK72_016024"/>
<evidence type="ECO:0008006" key="4">
    <source>
        <dbReference type="Google" id="ProtNLM"/>
    </source>
</evidence>
<reference evidence="2 3" key="1">
    <citation type="submission" date="2019-12" db="EMBL/GenBank/DDBJ databases">
        <title>Chromosome-level assembly of the Caenorhabditis remanei genome.</title>
        <authorList>
            <person name="Teterina A.A."/>
            <person name="Willis J.H."/>
            <person name="Phillips P.C."/>
        </authorList>
    </citation>
    <scope>NUCLEOTIDE SEQUENCE [LARGE SCALE GENOMIC DNA]</scope>
    <source>
        <strain evidence="2 3">PX506</strain>
        <tissue evidence="2">Whole organism</tissue>
    </source>
</reference>
<dbReference type="Pfam" id="PF06653">
    <property type="entry name" value="Claudin_3"/>
    <property type="match status" value="1"/>
</dbReference>
<dbReference type="GeneID" id="78776226"/>
<feature type="transmembrane region" description="Helical" evidence="1">
    <location>
        <begin position="15"/>
        <end position="35"/>
    </location>
</feature>
<dbReference type="AlphaFoldDB" id="A0A6A5GWK3"/>
<accession>A0A6A5GWK3</accession>
<feature type="transmembrane region" description="Helical" evidence="1">
    <location>
        <begin position="143"/>
        <end position="162"/>
    </location>
</feature>
<name>A0A6A5GWK3_CAERE</name>
<keyword evidence="1" id="KW-0812">Transmembrane</keyword>